<organism evidence="1 2">
    <name type="scientific">Emiliania huxleyi (strain CCMP1516)</name>
    <dbReference type="NCBI Taxonomy" id="280463"/>
    <lineage>
        <taxon>Eukaryota</taxon>
        <taxon>Haptista</taxon>
        <taxon>Haptophyta</taxon>
        <taxon>Prymnesiophyceae</taxon>
        <taxon>Isochrysidales</taxon>
        <taxon>Noelaerhabdaceae</taxon>
        <taxon>Emiliania</taxon>
    </lineage>
</organism>
<dbReference type="EnsemblProtists" id="EOD26250">
    <property type="protein sequence ID" value="EOD26250"/>
    <property type="gene ID" value="EMIHUDRAFT_430155"/>
</dbReference>
<dbReference type="Pfam" id="PF13714">
    <property type="entry name" value="PEP_mutase"/>
    <property type="match status" value="1"/>
</dbReference>
<dbReference type="GO" id="GO:0003824">
    <property type="term" value="F:catalytic activity"/>
    <property type="evidence" value="ECO:0007669"/>
    <property type="project" value="InterPro"/>
</dbReference>
<dbReference type="InterPro" id="IPR015813">
    <property type="entry name" value="Pyrv/PenolPyrv_kinase-like_dom"/>
</dbReference>
<evidence type="ECO:0008006" key="3">
    <source>
        <dbReference type="Google" id="ProtNLM"/>
    </source>
</evidence>
<proteinExistence type="predicted"/>
<dbReference type="InterPro" id="IPR039556">
    <property type="entry name" value="ICL/PEPM"/>
</dbReference>
<dbReference type="AlphaFoldDB" id="A0A0D3JRW5"/>
<dbReference type="OMA" id="DRIGYHA"/>
<keyword evidence="2" id="KW-1185">Reference proteome</keyword>
<evidence type="ECO:0000313" key="2">
    <source>
        <dbReference type="Proteomes" id="UP000013827"/>
    </source>
</evidence>
<dbReference type="HOGENOM" id="CLU_027389_3_1_1"/>
<name>A0A0D3JRW5_EMIH1</name>
<dbReference type="PANTHER" id="PTHR42905:SF2">
    <property type="entry name" value="PHOSPHOENOLPYRUVATE CARBOXYLASE FAMILY PROTEIN"/>
    <property type="match status" value="1"/>
</dbReference>
<sequence length="292" mass="31653">MLRKLVRKGELLVCPGVYDGISLRIAQKVGFDAHYMTGYGTVASHLGLPDAGLAGYGEMVDRVRTLSRISTAPLICDGDTGYGGLFLHAHARTHTHTHTHTLTHTHTQEFPKKCGHTPGRRAVPLPCSQLRAALRRAEAFASAGALVVARTSSLSSLPRRRSRRAVCFFFVGADILFVEAPETEAEMERVGEALAGVPPLRLPLLVNVVEGGKTPVLSRQRYVELGYQVAIFPATAFLAAGRGIESVYSHLKATGSSAGAEGELADFMDFSRTLGFERVWEFDRAHADVGER</sequence>
<dbReference type="GeneID" id="17271795"/>
<dbReference type="Proteomes" id="UP000013827">
    <property type="component" value="Unassembled WGS sequence"/>
</dbReference>
<dbReference type="PaxDb" id="2903-EOD26250"/>
<evidence type="ECO:0000313" key="1">
    <source>
        <dbReference type="EnsemblProtists" id="EOD26250"/>
    </source>
</evidence>
<dbReference type="PANTHER" id="PTHR42905">
    <property type="entry name" value="PHOSPHOENOLPYRUVATE CARBOXYLASE"/>
    <property type="match status" value="1"/>
</dbReference>
<dbReference type="eggNOG" id="KOG1260">
    <property type="taxonomic scope" value="Eukaryota"/>
</dbReference>
<dbReference type="CDD" id="cd00377">
    <property type="entry name" value="ICL_PEPM"/>
    <property type="match status" value="1"/>
</dbReference>
<dbReference type="InterPro" id="IPR040442">
    <property type="entry name" value="Pyrv_kinase-like_dom_sf"/>
</dbReference>
<accession>A0A0D3JRW5</accession>
<dbReference type="Gene3D" id="3.20.20.60">
    <property type="entry name" value="Phosphoenolpyruvate-binding domains"/>
    <property type="match status" value="1"/>
</dbReference>
<reference evidence="1" key="2">
    <citation type="submission" date="2024-10" db="UniProtKB">
        <authorList>
            <consortium name="EnsemblProtists"/>
        </authorList>
    </citation>
    <scope>IDENTIFICATION</scope>
</reference>
<dbReference type="KEGG" id="ehx:EMIHUDRAFT_430155"/>
<dbReference type="SUPFAM" id="SSF51621">
    <property type="entry name" value="Phosphoenolpyruvate/pyruvate domain"/>
    <property type="match status" value="1"/>
</dbReference>
<reference evidence="2" key="1">
    <citation type="journal article" date="2013" name="Nature">
        <title>Pan genome of the phytoplankton Emiliania underpins its global distribution.</title>
        <authorList>
            <person name="Read B.A."/>
            <person name="Kegel J."/>
            <person name="Klute M.J."/>
            <person name="Kuo A."/>
            <person name="Lefebvre S.C."/>
            <person name="Maumus F."/>
            <person name="Mayer C."/>
            <person name="Miller J."/>
            <person name="Monier A."/>
            <person name="Salamov A."/>
            <person name="Young J."/>
            <person name="Aguilar M."/>
            <person name="Claverie J.M."/>
            <person name="Frickenhaus S."/>
            <person name="Gonzalez K."/>
            <person name="Herman E.K."/>
            <person name="Lin Y.C."/>
            <person name="Napier J."/>
            <person name="Ogata H."/>
            <person name="Sarno A.F."/>
            <person name="Shmutz J."/>
            <person name="Schroeder D."/>
            <person name="de Vargas C."/>
            <person name="Verret F."/>
            <person name="von Dassow P."/>
            <person name="Valentin K."/>
            <person name="Van de Peer Y."/>
            <person name="Wheeler G."/>
            <person name="Dacks J.B."/>
            <person name="Delwiche C.F."/>
            <person name="Dyhrman S.T."/>
            <person name="Glockner G."/>
            <person name="John U."/>
            <person name="Richards T."/>
            <person name="Worden A.Z."/>
            <person name="Zhang X."/>
            <person name="Grigoriev I.V."/>
            <person name="Allen A.E."/>
            <person name="Bidle K."/>
            <person name="Borodovsky M."/>
            <person name="Bowler C."/>
            <person name="Brownlee C."/>
            <person name="Cock J.M."/>
            <person name="Elias M."/>
            <person name="Gladyshev V.N."/>
            <person name="Groth M."/>
            <person name="Guda C."/>
            <person name="Hadaegh A."/>
            <person name="Iglesias-Rodriguez M.D."/>
            <person name="Jenkins J."/>
            <person name="Jones B.M."/>
            <person name="Lawson T."/>
            <person name="Leese F."/>
            <person name="Lindquist E."/>
            <person name="Lobanov A."/>
            <person name="Lomsadze A."/>
            <person name="Malik S.B."/>
            <person name="Marsh M.E."/>
            <person name="Mackinder L."/>
            <person name="Mock T."/>
            <person name="Mueller-Roeber B."/>
            <person name="Pagarete A."/>
            <person name="Parker M."/>
            <person name="Probert I."/>
            <person name="Quesneville H."/>
            <person name="Raines C."/>
            <person name="Rensing S.A."/>
            <person name="Riano-Pachon D.M."/>
            <person name="Richier S."/>
            <person name="Rokitta S."/>
            <person name="Shiraiwa Y."/>
            <person name="Soanes D.M."/>
            <person name="van der Giezen M."/>
            <person name="Wahlund T.M."/>
            <person name="Williams B."/>
            <person name="Wilson W."/>
            <person name="Wolfe G."/>
            <person name="Wurch L.L."/>
        </authorList>
    </citation>
    <scope>NUCLEOTIDE SEQUENCE</scope>
</reference>
<protein>
    <recommendedName>
        <fullName evidence="3">Carboxyvinyl-carboxyphosphonate phosphorylmutase</fullName>
    </recommendedName>
</protein>
<dbReference type="STRING" id="2903.R1EHR8"/>
<dbReference type="RefSeq" id="XP_005778679.1">
    <property type="nucleotide sequence ID" value="XM_005778622.1"/>
</dbReference>